<evidence type="ECO:0000259" key="10">
    <source>
        <dbReference type="PROSITE" id="PS50109"/>
    </source>
</evidence>
<dbReference type="EC" id="2.7.13.3" evidence="4"/>
<evidence type="ECO:0000256" key="6">
    <source>
        <dbReference type="ARBA" id="ARBA00022679"/>
    </source>
</evidence>
<dbReference type="InterPro" id="IPR036890">
    <property type="entry name" value="HATPase_C_sf"/>
</dbReference>
<dbReference type="InterPro" id="IPR036097">
    <property type="entry name" value="HisK_dim/P_sf"/>
</dbReference>
<gene>
    <name evidence="11" type="ORF">JI75_02130</name>
</gene>
<keyword evidence="8" id="KW-0902">Two-component regulatory system</keyword>
<dbReference type="SUPFAM" id="SSF47384">
    <property type="entry name" value="Homodimeric domain of signal transducing histidine kinase"/>
    <property type="match status" value="1"/>
</dbReference>
<dbReference type="Proteomes" id="UP000031121">
    <property type="component" value="Chromosome"/>
</dbReference>
<dbReference type="Pfam" id="PF00512">
    <property type="entry name" value="HisKA"/>
    <property type="match status" value="1"/>
</dbReference>
<feature type="domain" description="Histidine kinase" evidence="10">
    <location>
        <begin position="86"/>
        <end position="301"/>
    </location>
</feature>
<dbReference type="PANTHER" id="PTHR43711">
    <property type="entry name" value="TWO-COMPONENT HISTIDINE KINASE"/>
    <property type="match status" value="1"/>
</dbReference>
<dbReference type="PRINTS" id="PR00344">
    <property type="entry name" value="BCTRLSENSOR"/>
</dbReference>
<organism evidence="11 12">
    <name type="scientific">Berryella intestinalis</name>
    <dbReference type="NCBI Taxonomy" id="1531429"/>
    <lineage>
        <taxon>Bacteria</taxon>
        <taxon>Bacillati</taxon>
        <taxon>Actinomycetota</taxon>
        <taxon>Coriobacteriia</taxon>
        <taxon>Eggerthellales</taxon>
        <taxon>Eggerthellaceae</taxon>
        <taxon>Berryella</taxon>
    </lineage>
</organism>
<keyword evidence="6" id="KW-0808">Transferase</keyword>
<reference evidence="11 12" key="2">
    <citation type="journal article" date="2015" name="Genome Announc.">
        <title>Complete Genome Sequence of Coriobacteriaceae Strain 68-1-3, a Novel Mucus-Degrading Isolate from the Swine Intestinal Tract.</title>
        <authorList>
            <person name="Looft T."/>
            <person name="Bayles D.O."/>
            <person name="Alt D.P."/>
            <person name="Stanton T.B."/>
        </authorList>
    </citation>
    <scope>NUCLEOTIDE SEQUENCE [LARGE SCALE GENOMIC DNA]</scope>
    <source>
        <strain evidence="11 12">68-1-3</strain>
    </source>
</reference>
<dbReference type="FunFam" id="3.30.565.10:FF:000006">
    <property type="entry name" value="Sensor histidine kinase WalK"/>
    <property type="match status" value="1"/>
</dbReference>
<dbReference type="Gene3D" id="3.30.565.10">
    <property type="entry name" value="Histidine kinase-like ATPase, C-terminal domain"/>
    <property type="match status" value="1"/>
</dbReference>
<dbReference type="GO" id="GO:0000155">
    <property type="term" value="F:phosphorelay sensor kinase activity"/>
    <property type="evidence" value="ECO:0007669"/>
    <property type="project" value="InterPro"/>
</dbReference>
<comment type="catalytic activity">
    <reaction evidence="1">
        <text>ATP + protein L-histidine = ADP + protein N-phospho-L-histidine.</text>
        <dbReference type="EC" id="2.7.13.3"/>
    </reaction>
</comment>
<dbReference type="CDD" id="cd00075">
    <property type="entry name" value="HATPase"/>
    <property type="match status" value="1"/>
</dbReference>
<keyword evidence="5" id="KW-0597">Phosphoprotein</keyword>
<name>A0A0A8B2F0_9ACTN</name>
<comment type="cofactor">
    <cofactor evidence="2">
        <name>a divalent metal cation</name>
        <dbReference type="ChEBI" id="CHEBI:60240"/>
    </cofactor>
</comment>
<dbReference type="PROSITE" id="PS50109">
    <property type="entry name" value="HIS_KIN"/>
    <property type="match status" value="1"/>
</dbReference>
<evidence type="ECO:0000313" key="11">
    <source>
        <dbReference type="EMBL" id="AJC11656.1"/>
    </source>
</evidence>
<evidence type="ECO:0000256" key="5">
    <source>
        <dbReference type="ARBA" id="ARBA00022553"/>
    </source>
</evidence>
<dbReference type="HOGENOM" id="CLU_000445_89_3_11"/>
<dbReference type="SUPFAM" id="SSF55874">
    <property type="entry name" value="ATPase domain of HSP90 chaperone/DNA topoisomerase II/histidine kinase"/>
    <property type="match status" value="1"/>
</dbReference>
<proteinExistence type="predicted"/>
<dbReference type="SMART" id="SM00388">
    <property type="entry name" value="HisKA"/>
    <property type="match status" value="1"/>
</dbReference>
<dbReference type="GO" id="GO:0005886">
    <property type="term" value="C:plasma membrane"/>
    <property type="evidence" value="ECO:0007669"/>
    <property type="project" value="UniProtKB-SubCell"/>
</dbReference>
<evidence type="ECO:0000256" key="1">
    <source>
        <dbReference type="ARBA" id="ARBA00000085"/>
    </source>
</evidence>
<dbReference type="InterPro" id="IPR004358">
    <property type="entry name" value="Sig_transdc_His_kin-like_C"/>
</dbReference>
<dbReference type="OrthoDB" id="9757990at2"/>
<dbReference type="InterPro" id="IPR003594">
    <property type="entry name" value="HATPase_dom"/>
</dbReference>
<evidence type="ECO:0000256" key="2">
    <source>
        <dbReference type="ARBA" id="ARBA00001968"/>
    </source>
</evidence>
<sequence>MLLVPSGLITFALALMIGHFLSEPLTVLVRKVNAHRQGIEVSFEPDGYLRETDELAQTIGALVKRNESQNADLVRKERRQSEFVSDAAHELRTPLTAIRGTAEMLQDPDLPDELRDKFERTIIAESTRLSDLVNDLLSLTRLENDNAHYTLSRVNLRDVATGVVDTLRPILNDRQANVDIIGEAPDVLGNADRLKQALTNLVENASRFIEPEGHIDIELCGLRGNSVVQVKDDGTGFGDIDPQLLFGRFYRTDASRARTTGGTGLGLSIVKTVVEQHDGTIEAFNRAEGGACFIMAIPSIEASE</sequence>
<dbReference type="AlphaFoldDB" id="A0A0A8B2F0"/>
<dbReference type="Gene3D" id="1.10.287.130">
    <property type="match status" value="1"/>
</dbReference>
<evidence type="ECO:0000313" key="12">
    <source>
        <dbReference type="Proteomes" id="UP000031121"/>
    </source>
</evidence>
<dbReference type="EMBL" id="CP009302">
    <property type="protein sequence ID" value="AJC11656.1"/>
    <property type="molecule type" value="Genomic_DNA"/>
</dbReference>
<dbReference type="CDD" id="cd00082">
    <property type="entry name" value="HisKA"/>
    <property type="match status" value="1"/>
</dbReference>
<dbReference type="STRING" id="1531429.JI75_02130"/>
<evidence type="ECO:0000256" key="4">
    <source>
        <dbReference type="ARBA" id="ARBA00012438"/>
    </source>
</evidence>
<dbReference type="GO" id="GO:0005509">
    <property type="term" value="F:calcium ion binding"/>
    <property type="evidence" value="ECO:0007669"/>
    <property type="project" value="UniProtKB-ARBA"/>
</dbReference>
<accession>A0A0A8B2F0</accession>
<protein>
    <recommendedName>
        <fullName evidence="4">histidine kinase</fullName>
        <ecNumber evidence="4">2.7.13.3</ecNumber>
    </recommendedName>
</protein>
<dbReference type="InterPro" id="IPR005467">
    <property type="entry name" value="His_kinase_dom"/>
</dbReference>
<dbReference type="InterPro" id="IPR050736">
    <property type="entry name" value="Sensor_HK_Regulatory"/>
</dbReference>
<dbReference type="PANTHER" id="PTHR43711:SF1">
    <property type="entry name" value="HISTIDINE KINASE 1"/>
    <property type="match status" value="1"/>
</dbReference>
<evidence type="ECO:0000256" key="3">
    <source>
        <dbReference type="ARBA" id="ARBA00004236"/>
    </source>
</evidence>
<dbReference type="SMART" id="SM00387">
    <property type="entry name" value="HATPase_c"/>
    <property type="match status" value="1"/>
</dbReference>
<dbReference type="Pfam" id="PF02518">
    <property type="entry name" value="HATPase_c"/>
    <property type="match status" value="1"/>
</dbReference>
<dbReference type="FunFam" id="1.10.287.130:FF:000001">
    <property type="entry name" value="Two-component sensor histidine kinase"/>
    <property type="match status" value="1"/>
</dbReference>
<keyword evidence="12" id="KW-1185">Reference proteome</keyword>
<keyword evidence="9" id="KW-0472">Membrane</keyword>
<dbReference type="KEGG" id="cbac:JI75_02130"/>
<dbReference type="InterPro" id="IPR003661">
    <property type="entry name" value="HisK_dim/P_dom"/>
</dbReference>
<evidence type="ECO:0000256" key="8">
    <source>
        <dbReference type="ARBA" id="ARBA00023012"/>
    </source>
</evidence>
<keyword evidence="7 11" id="KW-0418">Kinase</keyword>
<reference evidence="12" key="1">
    <citation type="submission" date="2014-08" db="EMBL/GenBank/DDBJ databases">
        <title>Coriobacteriaceae sp. complete genome.</title>
        <authorList>
            <person name="Looft T."/>
            <person name="Bayles D.O."/>
            <person name="Stanton T.B."/>
        </authorList>
    </citation>
    <scope>NUCLEOTIDE SEQUENCE [LARGE SCALE GENOMIC DNA]</scope>
    <source>
        <strain evidence="12">68-1-3</strain>
    </source>
</reference>
<comment type="subcellular location">
    <subcellularLocation>
        <location evidence="3">Cell membrane</location>
    </subcellularLocation>
</comment>
<evidence type="ECO:0000256" key="7">
    <source>
        <dbReference type="ARBA" id="ARBA00022777"/>
    </source>
</evidence>
<evidence type="ECO:0000256" key="9">
    <source>
        <dbReference type="ARBA" id="ARBA00023136"/>
    </source>
</evidence>